<comment type="caution">
    <text evidence="4">The sequence shown here is derived from an EMBL/GenBank/DDBJ whole genome shotgun (WGS) entry which is preliminary data.</text>
</comment>
<name>A0A3L7JQ09_9BACI</name>
<organism evidence="4 5">
    <name type="scientific">Falsibacillus albus</name>
    <dbReference type="NCBI Taxonomy" id="2478915"/>
    <lineage>
        <taxon>Bacteria</taxon>
        <taxon>Bacillati</taxon>
        <taxon>Bacillota</taxon>
        <taxon>Bacilli</taxon>
        <taxon>Bacillales</taxon>
        <taxon>Bacillaceae</taxon>
        <taxon>Falsibacillus</taxon>
    </lineage>
</organism>
<keyword evidence="1 4" id="KW-0489">Methyltransferase</keyword>
<keyword evidence="5" id="KW-1185">Reference proteome</keyword>
<dbReference type="GO" id="GO:0008757">
    <property type="term" value="F:S-adenosylmethionine-dependent methyltransferase activity"/>
    <property type="evidence" value="ECO:0007669"/>
    <property type="project" value="InterPro"/>
</dbReference>
<evidence type="ECO:0000259" key="3">
    <source>
        <dbReference type="Pfam" id="PF05175"/>
    </source>
</evidence>
<dbReference type="PANTHER" id="PTHR47816">
    <property type="entry name" value="RIBOSOMAL RNA SMALL SUBUNIT METHYLTRANSFERASE C"/>
    <property type="match status" value="1"/>
</dbReference>
<keyword evidence="2 4" id="KW-0808">Transferase</keyword>
<dbReference type="CDD" id="cd02440">
    <property type="entry name" value="AdoMet_MTases"/>
    <property type="match status" value="1"/>
</dbReference>
<dbReference type="Proteomes" id="UP000276770">
    <property type="component" value="Unassembled WGS sequence"/>
</dbReference>
<dbReference type="SUPFAM" id="SSF53335">
    <property type="entry name" value="S-adenosyl-L-methionine-dependent methyltransferases"/>
    <property type="match status" value="1"/>
</dbReference>
<sequence>MSSHYYSRTPDVKSDPKYWDFTLKDHQFRFKSDLGVFSKNEVDYGSRVLIEAFEIPETAGPVLDVGCGYGPIGLSIAKTNEDRVVHMVDVNQRALALADENAKANGIGNVQIYESDRLLGVQEKEFAAIVTNPPIRAGKKVVHDIFIQSHQHLAVNGELWVVIQKKQGAPSAKAKLEGLFAEVQVVAKDKGYFIIKAKKH</sequence>
<dbReference type="InterPro" id="IPR029063">
    <property type="entry name" value="SAM-dependent_MTases_sf"/>
</dbReference>
<protein>
    <submittedName>
        <fullName evidence="4">Class I SAM-dependent methyltransferase</fullName>
    </submittedName>
</protein>
<dbReference type="InterPro" id="IPR046977">
    <property type="entry name" value="RsmC/RlmG"/>
</dbReference>
<evidence type="ECO:0000256" key="1">
    <source>
        <dbReference type="ARBA" id="ARBA00022603"/>
    </source>
</evidence>
<accession>A0A3L7JQ09</accession>
<feature type="domain" description="Methyltransferase small" evidence="3">
    <location>
        <begin position="28"/>
        <end position="196"/>
    </location>
</feature>
<dbReference type="RefSeq" id="WP_121682456.1">
    <property type="nucleotide sequence ID" value="NZ_RCVZ01000020.1"/>
</dbReference>
<gene>
    <name evidence="4" type="ORF">D9X91_20165</name>
</gene>
<dbReference type="Gene3D" id="3.40.50.150">
    <property type="entry name" value="Vaccinia Virus protein VP39"/>
    <property type="match status" value="1"/>
</dbReference>
<dbReference type="EMBL" id="RCVZ01000020">
    <property type="protein sequence ID" value="RLQ91771.1"/>
    <property type="molecule type" value="Genomic_DNA"/>
</dbReference>
<evidence type="ECO:0000313" key="4">
    <source>
        <dbReference type="EMBL" id="RLQ91771.1"/>
    </source>
</evidence>
<dbReference type="Pfam" id="PF05175">
    <property type="entry name" value="MTS"/>
    <property type="match status" value="1"/>
</dbReference>
<evidence type="ECO:0000313" key="5">
    <source>
        <dbReference type="Proteomes" id="UP000276770"/>
    </source>
</evidence>
<dbReference type="InterPro" id="IPR007848">
    <property type="entry name" value="Small_mtfrase_dom"/>
</dbReference>
<dbReference type="GO" id="GO:0032259">
    <property type="term" value="P:methylation"/>
    <property type="evidence" value="ECO:0007669"/>
    <property type="project" value="UniProtKB-KW"/>
</dbReference>
<dbReference type="PANTHER" id="PTHR47816:SF4">
    <property type="entry name" value="RIBOSOMAL RNA SMALL SUBUNIT METHYLTRANSFERASE C"/>
    <property type="match status" value="1"/>
</dbReference>
<dbReference type="AlphaFoldDB" id="A0A3L7JQ09"/>
<reference evidence="4 5" key="1">
    <citation type="submission" date="2018-10" db="EMBL/GenBank/DDBJ databases">
        <title>Falsibacillus sp. genome draft.</title>
        <authorList>
            <person name="Shi S."/>
        </authorList>
    </citation>
    <scope>NUCLEOTIDE SEQUENCE [LARGE SCALE GENOMIC DNA]</scope>
    <source>
        <strain evidence="4 5">GY 10110</strain>
    </source>
</reference>
<dbReference type="OrthoDB" id="9764961at2"/>
<proteinExistence type="predicted"/>
<evidence type="ECO:0000256" key="2">
    <source>
        <dbReference type="ARBA" id="ARBA00022679"/>
    </source>
</evidence>